<dbReference type="AlphaFoldDB" id="A0AAV4XJK4"/>
<protein>
    <submittedName>
        <fullName evidence="1">Uncharacterized protein</fullName>
    </submittedName>
</protein>
<gene>
    <name evidence="1" type="ORF">CEXT_448951</name>
</gene>
<evidence type="ECO:0000313" key="2">
    <source>
        <dbReference type="Proteomes" id="UP001054945"/>
    </source>
</evidence>
<dbReference type="Proteomes" id="UP001054945">
    <property type="component" value="Unassembled WGS sequence"/>
</dbReference>
<sequence length="78" mass="9102">MQHGSVFHRSPGLFLVRKNIVCENCWDRYLYEVGCVCEKNSVVFASEEMVFDQRKNMSEFYETYEGETISSTFASDIL</sequence>
<proteinExistence type="predicted"/>
<evidence type="ECO:0000313" key="1">
    <source>
        <dbReference type="EMBL" id="GIY94839.1"/>
    </source>
</evidence>
<dbReference type="EMBL" id="BPLR01017829">
    <property type="protein sequence ID" value="GIY94839.1"/>
    <property type="molecule type" value="Genomic_DNA"/>
</dbReference>
<accession>A0AAV4XJK4</accession>
<organism evidence="1 2">
    <name type="scientific">Caerostris extrusa</name>
    <name type="common">Bark spider</name>
    <name type="synonym">Caerostris bankana</name>
    <dbReference type="NCBI Taxonomy" id="172846"/>
    <lineage>
        <taxon>Eukaryota</taxon>
        <taxon>Metazoa</taxon>
        <taxon>Ecdysozoa</taxon>
        <taxon>Arthropoda</taxon>
        <taxon>Chelicerata</taxon>
        <taxon>Arachnida</taxon>
        <taxon>Araneae</taxon>
        <taxon>Araneomorphae</taxon>
        <taxon>Entelegynae</taxon>
        <taxon>Araneoidea</taxon>
        <taxon>Araneidae</taxon>
        <taxon>Caerostris</taxon>
    </lineage>
</organism>
<name>A0AAV4XJK4_CAEEX</name>
<comment type="caution">
    <text evidence="1">The sequence shown here is derived from an EMBL/GenBank/DDBJ whole genome shotgun (WGS) entry which is preliminary data.</text>
</comment>
<reference evidence="1 2" key="1">
    <citation type="submission" date="2021-06" db="EMBL/GenBank/DDBJ databases">
        <title>Caerostris extrusa draft genome.</title>
        <authorList>
            <person name="Kono N."/>
            <person name="Arakawa K."/>
        </authorList>
    </citation>
    <scope>NUCLEOTIDE SEQUENCE [LARGE SCALE GENOMIC DNA]</scope>
</reference>
<keyword evidence="2" id="KW-1185">Reference proteome</keyword>